<evidence type="ECO:0008006" key="3">
    <source>
        <dbReference type="Google" id="ProtNLM"/>
    </source>
</evidence>
<proteinExistence type="predicted"/>
<sequence>MTGKPFASFVVAAAVSLIAIPERAIALPPAEDTPEEVLRNEILLEARSPLDGEPLTPAEYAALQAQLQEPTQPPQLSSEIRYNIFLLQLLRMFRTLSPF</sequence>
<evidence type="ECO:0000313" key="2">
    <source>
        <dbReference type="Proteomes" id="UP001056708"/>
    </source>
</evidence>
<protein>
    <recommendedName>
        <fullName evidence="3">Glutathione S-transferase</fullName>
    </recommendedName>
</protein>
<evidence type="ECO:0000313" key="1">
    <source>
        <dbReference type="EMBL" id="USR93146.1"/>
    </source>
</evidence>
<dbReference type="Proteomes" id="UP001056708">
    <property type="component" value="Chromosome"/>
</dbReference>
<reference evidence="1" key="1">
    <citation type="submission" date="2022-06" db="EMBL/GenBank/DDBJ databases">
        <title>Genome sequence of Phormidium yuhuli AB48 isolated from an industrial photobioreactor environment.</title>
        <authorList>
            <person name="Qiu Y."/>
            <person name="Noonan A.J.C."/>
            <person name="Dofher K."/>
            <person name="Koch M."/>
            <person name="Kieft B."/>
            <person name="Lin X."/>
            <person name="Ziels R.M."/>
            <person name="Hallam S.J."/>
        </authorList>
    </citation>
    <scope>NUCLEOTIDE SEQUENCE</scope>
    <source>
        <strain evidence="1">AB48</strain>
    </source>
</reference>
<organism evidence="1 2">
    <name type="scientific">Phormidium yuhuli AB48</name>
    <dbReference type="NCBI Taxonomy" id="2940671"/>
    <lineage>
        <taxon>Bacteria</taxon>
        <taxon>Bacillati</taxon>
        <taxon>Cyanobacteriota</taxon>
        <taxon>Cyanophyceae</taxon>
        <taxon>Oscillatoriophycideae</taxon>
        <taxon>Oscillatoriales</taxon>
        <taxon>Oscillatoriaceae</taxon>
        <taxon>Phormidium</taxon>
        <taxon>Phormidium yuhuli</taxon>
    </lineage>
</organism>
<accession>A0ABY5AXW1</accession>
<dbReference type="EMBL" id="CP098611">
    <property type="protein sequence ID" value="USR93146.1"/>
    <property type="molecule type" value="Genomic_DNA"/>
</dbReference>
<name>A0ABY5AXW1_9CYAN</name>
<keyword evidence="2" id="KW-1185">Reference proteome</keyword>
<gene>
    <name evidence="1" type="ORF">NEA10_09765</name>
</gene>